<organism evidence="3 4">
    <name type="scientific">Tribonema minus</name>
    <dbReference type="NCBI Taxonomy" id="303371"/>
    <lineage>
        <taxon>Eukaryota</taxon>
        <taxon>Sar</taxon>
        <taxon>Stramenopiles</taxon>
        <taxon>Ochrophyta</taxon>
        <taxon>PX clade</taxon>
        <taxon>Xanthophyceae</taxon>
        <taxon>Tribonematales</taxon>
        <taxon>Tribonemataceae</taxon>
        <taxon>Tribonema</taxon>
    </lineage>
</organism>
<proteinExistence type="predicted"/>
<dbReference type="AlphaFoldDB" id="A0A836CCV8"/>
<evidence type="ECO:0000256" key="1">
    <source>
        <dbReference type="SAM" id="Coils"/>
    </source>
</evidence>
<sequence>MPPKSRAQTASPPEAAAQPAAAPPAAVASATPGVSSGVEAELSNAAQAIAKVEGKIDAVEEEITDVKGEIKEKLKGKGEQDGEQAGYLGMTVLQLQDYLKVLNEQLNALMREKGQLRDKEAKLMDRQVMRPPDAPGELLIQLLGPQPSETDKSFDW</sequence>
<evidence type="ECO:0000313" key="3">
    <source>
        <dbReference type="EMBL" id="KAG5179456.1"/>
    </source>
</evidence>
<comment type="caution">
    <text evidence="3">The sequence shown here is derived from an EMBL/GenBank/DDBJ whole genome shotgun (WGS) entry which is preliminary data.</text>
</comment>
<reference evidence="3" key="1">
    <citation type="submission" date="2021-02" db="EMBL/GenBank/DDBJ databases">
        <title>First Annotated Genome of the Yellow-green Alga Tribonema minus.</title>
        <authorList>
            <person name="Mahan K.M."/>
        </authorList>
    </citation>
    <scope>NUCLEOTIDE SEQUENCE</scope>
    <source>
        <strain evidence="3">UTEX B ZZ1240</strain>
    </source>
</reference>
<feature type="region of interest" description="Disordered" evidence="2">
    <location>
        <begin position="1"/>
        <end position="36"/>
    </location>
</feature>
<gene>
    <name evidence="3" type="ORF">JKP88DRAFT_280369</name>
</gene>
<dbReference type="EMBL" id="JAFCMP010000468">
    <property type="protein sequence ID" value="KAG5179456.1"/>
    <property type="molecule type" value="Genomic_DNA"/>
</dbReference>
<feature type="compositionally biased region" description="Low complexity" evidence="2">
    <location>
        <begin position="7"/>
        <end position="36"/>
    </location>
</feature>
<name>A0A836CCV8_9STRA</name>
<keyword evidence="4" id="KW-1185">Reference proteome</keyword>
<keyword evidence="1" id="KW-0175">Coiled coil</keyword>
<feature type="coiled-coil region" evidence="1">
    <location>
        <begin position="42"/>
        <end position="126"/>
    </location>
</feature>
<evidence type="ECO:0000256" key="2">
    <source>
        <dbReference type="SAM" id="MobiDB-lite"/>
    </source>
</evidence>
<protein>
    <submittedName>
        <fullName evidence="3">Uncharacterized protein</fullName>
    </submittedName>
</protein>
<dbReference type="Proteomes" id="UP000664859">
    <property type="component" value="Unassembled WGS sequence"/>
</dbReference>
<accession>A0A836CCV8</accession>
<evidence type="ECO:0000313" key="4">
    <source>
        <dbReference type="Proteomes" id="UP000664859"/>
    </source>
</evidence>